<keyword evidence="4" id="KW-1185">Reference proteome</keyword>
<organism evidence="3 4">
    <name type="scientific">Dietzia cercidiphylli</name>
    <dbReference type="NCBI Taxonomy" id="498199"/>
    <lineage>
        <taxon>Bacteria</taxon>
        <taxon>Bacillati</taxon>
        <taxon>Actinomycetota</taxon>
        <taxon>Actinomycetes</taxon>
        <taxon>Mycobacteriales</taxon>
        <taxon>Dietziaceae</taxon>
        <taxon>Dietzia</taxon>
    </lineage>
</organism>
<dbReference type="Pfam" id="PF03235">
    <property type="entry name" value="GmrSD_N"/>
    <property type="match status" value="1"/>
</dbReference>
<dbReference type="PANTHER" id="PTHR35149:SF2">
    <property type="entry name" value="DUF262 DOMAIN-CONTAINING PROTEIN"/>
    <property type="match status" value="1"/>
</dbReference>
<evidence type="ECO:0000259" key="1">
    <source>
        <dbReference type="Pfam" id="PF03235"/>
    </source>
</evidence>
<reference evidence="3 4" key="1">
    <citation type="journal article" date="2019" name="Int. J. Syst. Evol. Microbiol.">
        <title>The Global Catalogue of Microorganisms (GCM) 10K type strain sequencing project: providing services to taxonomists for standard genome sequencing and annotation.</title>
        <authorList>
            <consortium name="The Broad Institute Genomics Platform"/>
            <consortium name="The Broad Institute Genome Sequencing Center for Infectious Disease"/>
            <person name="Wu L."/>
            <person name="Ma J."/>
        </authorList>
    </citation>
    <scope>NUCLEOTIDE SEQUENCE [LARGE SCALE GENOMIC DNA]</scope>
    <source>
        <strain evidence="3 4">JCM 16002</strain>
    </source>
</reference>
<accession>A0ABN2ICF6</accession>
<proteinExistence type="predicted"/>
<evidence type="ECO:0000313" key="3">
    <source>
        <dbReference type="EMBL" id="GAA1702401.1"/>
    </source>
</evidence>
<dbReference type="InterPro" id="IPR004919">
    <property type="entry name" value="GmrSD_N"/>
</dbReference>
<sequence>MKAVDTNLLKLLKKSDRFVVPIYQRVYSWGDAECEQLWQDIIRAGKREKLNSHFTGSIVYIERDQGSNTSREPDLIIDGQQRVTTVTLVLAALAAKLETMPVEAQEPEPGFAPQKIRGLYLRNEYESGDDYFKLTLSQRDRDALKAVVRSAPMPKTTSRVADNYAYFVARLNDPELDLTHVCKGLDKLVVVDVKLTRGMDDPQLVFESMNATGKKLSQADLIRNFVLMDLPPAQQEQLYEDYWFPMERLFQGNDEKRFDEFVRHYLTVKTNSIPRLIEIYEAFKTYAFEQESAGSSRDDLVIDLSRHATWFANMALGKEPEKNLVRRFAEVDQLATVTYPFQLRLYADYAAGVLSGEDFAAILDAVISYLFRRVICRIPTNSLNKTFATLSAAIDEDNYVVSVCARLLTLPNYRRFPTDEEFEEALKSTDMYNVKRRSYFFRKMENYGRKEEVSIAEYTIEHIMPQNANPTWQEALGVNWEVDHDRYLHTLGNLTLTGYNPEYSDRPFEDKRDMEGGFKHSPLRLNQGLAQLDAWNAVEIGKRANTLAAQAVAIWARPKFDEAVLVGYKESFSDQKRFDWSQAHAILDALPAGRWTSYNNLAEAVGTGPVAMAGHLSRSADCANAYRVLRWDGRVADEFRWHDPEDQRDPIDVLRADGINITDGHADAEQQLAVEDLLALVGEDEL</sequence>
<feature type="domain" description="GmrSD restriction endonucleases C-terminal" evidence="2">
    <location>
        <begin position="417"/>
        <end position="549"/>
    </location>
</feature>
<dbReference type="Pfam" id="PF07510">
    <property type="entry name" value="GmrSD_C"/>
    <property type="match status" value="1"/>
</dbReference>
<comment type="caution">
    <text evidence="3">The sequence shown here is derived from an EMBL/GenBank/DDBJ whole genome shotgun (WGS) entry which is preliminary data.</text>
</comment>
<dbReference type="RefSeq" id="WP_182657856.1">
    <property type="nucleotide sequence ID" value="NZ_BAAAQG010000003.1"/>
</dbReference>
<dbReference type="PANTHER" id="PTHR35149">
    <property type="entry name" value="SLL5132 PROTEIN"/>
    <property type="match status" value="1"/>
</dbReference>
<dbReference type="Proteomes" id="UP001500383">
    <property type="component" value="Unassembled WGS sequence"/>
</dbReference>
<gene>
    <name evidence="3" type="ORF">GCM10009831_09500</name>
</gene>
<evidence type="ECO:0000259" key="2">
    <source>
        <dbReference type="Pfam" id="PF07510"/>
    </source>
</evidence>
<feature type="domain" description="GmrSD restriction endonucleases N-terminal" evidence="1">
    <location>
        <begin position="9"/>
        <end position="226"/>
    </location>
</feature>
<name>A0ABN2ICF6_9ACTN</name>
<protein>
    <submittedName>
        <fullName evidence="3">DUF262 domain-containing protein</fullName>
    </submittedName>
</protein>
<dbReference type="EMBL" id="BAAAQG010000003">
    <property type="protein sequence ID" value="GAA1702401.1"/>
    <property type="molecule type" value="Genomic_DNA"/>
</dbReference>
<evidence type="ECO:0000313" key="4">
    <source>
        <dbReference type="Proteomes" id="UP001500383"/>
    </source>
</evidence>
<dbReference type="InterPro" id="IPR011089">
    <property type="entry name" value="GmrSD_C"/>
</dbReference>